<dbReference type="InterPro" id="IPR007999">
    <property type="entry name" value="DUF745"/>
</dbReference>
<evidence type="ECO:0000313" key="3">
    <source>
        <dbReference type="EMBL" id="EDW14943.1"/>
    </source>
</evidence>
<name>B4KDU6_DROMO</name>
<dbReference type="PANTHER" id="PTHR37161">
    <property type="entry name" value="HDC10475"/>
    <property type="match status" value="1"/>
</dbReference>
<dbReference type="OrthoDB" id="7868124at2759"/>
<evidence type="ECO:0000313" key="4">
    <source>
        <dbReference type="Proteomes" id="UP000009192"/>
    </source>
</evidence>
<dbReference type="KEGG" id="dmo:Dmoj_GI24533"/>
<dbReference type="eggNOG" id="ENOG502S3C1">
    <property type="taxonomic scope" value="Eukaryota"/>
</dbReference>
<keyword evidence="2" id="KW-0732">Signal</keyword>
<dbReference type="PhylomeDB" id="B4KDU6"/>
<reference evidence="3 4" key="1">
    <citation type="journal article" date="2007" name="Nature">
        <title>Evolution of genes and genomes on the Drosophila phylogeny.</title>
        <authorList>
            <consortium name="Drosophila 12 Genomes Consortium"/>
            <person name="Clark A.G."/>
            <person name="Eisen M.B."/>
            <person name="Smith D.R."/>
            <person name="Bergman C.M."/>
            <person name="Oliver B."/>
            <person name="Markow T.A."/>
            <person name="Kaufman T.C."/>
            <person name="Kellis M."/>
            <person name="Gelbart W."/>
            <person name="Iyer V.N."/>
            <person name="Pollard D.A."/>
            <person name="Sackton T.B."/>
            <person name="Larracuente A.M."/>
            <person name="Singh N.D."/>
            <person name="Abad J.P."/>
            <person name="Abt D.N."/>
            <person name="Adryan B."/>
            <person name="Aguade M."/>
            <person name="Akashi H."/>
            <person name="Anderson W.W."/>
            <person name="Aquadro C.F."/>
            <person name="Ardell D.H."/>
            <person name="Arguello R."/>
            <person name="Artieri C.G."/>
            <person name="Barbash D.A."/>
            <person name="Barker D."/>
            <person name="Barsanti P."/>
            <person name="Batterham P."/>
            <person name="Batzoglou S."/>
            <person name="Begun D."/>
            <person name="Bhutkar A."/>
            <person name="Blanco E."/>
            <person name="Bosak S.A."/>
            <person name="Bradley R.K."/>
            <person name="Brand A.D."/>
            <person name="Brent M.R."/>
            <person name="Brooks A.N."/>
            <person name="Brown R.H."/>
            <person name="Butlin R.K."/>
            <person name="Caggese C."/>
            <person name="Calvi B.R."/>
            <person name="Bernardo de Carvalho A."/>
            <person name="Caspi A."/>
            <person name="Castrezana S."/>
            <person name="Celniker S.E."/>
            <person name="Chang J.L."/>
            <person name="Chapple C."/>
            <person name="Chatterji S."/>
            <person name="Chinwalla A."/>
            <person name="Civetta A."/>
            <person name="Clifton S.W."/>
            <person name="Comeron J.M."/>
            <person name="Costello J.C."/>
            <person name="Coyne J.A."/>
            <person name="Daub J."/>
            <person name="David R.G."/>
            <person name="Delcher A.L."/>
            <person name="Delehaunty K."/>
            <person name="Do C.B."/>
            <person name="Ebling H."/>
            <person name="Edwards K."/>
            <person name="Eickbush T."/>
            <person name="Evans J.D."/>
            <person name="Filipski A."/>
            <person name="Findeiss S."/>
            <person name="Freyhult E."/>
            <person name="Fulton L."/>
            <person name="Fulton R."/>
            <person name="Garcia A.C."/>
            <person name="Gardiner A."/>
            <person name="Garfield D.A."/>
            <person name="Garvin B.E."/>
            <person name="Gibson G."/>
            <person name="Gilbert D."/>
            <person name="Gnerre S."/>
            <person name="Godfrey J."/>
            <person name="Good R."/>
            <person name="Gotea V."/>
            <person name="Gravely B."/>
            <person name="Greenberg A.J."/>
            <person name="Griffiths-Jones S."/>
            <person name="Gross S."/>
            <person name="Guigo R."/>
            <person name="Gustafson E.A."/>
            <person name="Haerty W."/>
            <person name="Hahn M.W."/>
            <person name="Halligan D.L."/>
            <person name="Halpern A.L."/>
            <person name="Halter G.M."/>
            <person name="Han M.V."/>
            <person name="Heger A."/>
            <person name="Hillier L."/>
            <person name="Hinrichs A.S."/>
            <person name="Holmes I."/>
            <person name="Hoskins R.A."/>
            <person name="Hubisz M.J."/>
            <person name="Hultmark D."/>
            <person name="Huntley M.A."/>
            <person name="Jaffe D.B."/>
            <person name="Jagadeeshan S."/>
            <person name="Jeck W.R."/>
            <person name="Johnson J."/>
            <person name="Jones C.D."/>
            <person name="Jordan W.C."/>
            <person name="Karpen G.H."/>
            <person name="Kataoka E."/>
            <person name="Keightley P.D."/>
            <person name="Kheradpour P."/>
            <person name="Kirkness E.F."/>
            <person name="Koerich L.B."/>
            <person name="Kristiansen K."/>
            <person name="Kudrna D."/>
            <person name="Kulathinal R.J."/>
            <person name="Kumar S."/>
            <person name="Kwok R."/>
            <person name="Lander E."/>
            <person name="Langley C.H."/>
            <person name="Lapoint R."/>
            <person name="Lazzaro B.P."/>
            <person name="Lee S.J."/>
            <person name="Levesque L."/>
            <person name="Li R."/>
            <person name="Lin C.F."/>
            <person name="Lin M.F."/>
            <person name="Lindblad-Toh K."/>
            <person name="Llopart A."/>
            <person name="Long M."/>
            <person name="Low L."/>
            <person name="Lozovsky E."/>
            <person name="Lu J."/>
            <person name="Luo M."/>
            <person name="Machado C.A."/>
            <person name="Makalowski W."/>
            <person name="Marzo M."/>
            <person name="Matsuda M."/>
            <person name="Matzkin L."/>
            <person name="McAllister B."/>
            <person name="McBride C.S."/>
            <person name="McKernan B."/>
            <person name="McKernan K."/>
            <person name="Mendez-Lago M."/>
            <person name="Minx P."/>
            <person name="Mollenhauer M.U."/>
            <person name="Montooth K."/>
            <person name="Mount S.M."/>
            <person name="Mu X."/>
            <person name="Myers E."/>
            <person name="Negre B."/>
            <person name="Newfeld S."/>
            <person name="Nielsen R."/>
            <person name="Noor M.A."/>
            <person name="O'Grady P."/>
            <person name="Pachter L."/>
            <person name="Papaceit M."/>
            <person name="Parisi M.J."/>
            <person name="Parisi M."/>
            <person name="Parts L."/>
            <person name="Pedersen J.S."/>
            <person name="Pesole G."/>
            <person name="Phillippy A.M."/>
            <person name="Ponting C.P."/>
            <person name="Pop M."/>
            <person name="Porcelli D."/>
            <person name="Powell J.R."/>
            <person name="Prohaska S."/>
            <person name="Pruitt K."/>
            <person name="Puig M."/>
            <person name="Quesneville H."/>
            <person name="Ram K.R."/>
            <person name="Rand D."/>
            <person name="Rasmussen M.D."/>
            <person name="Reed L.K."/>
            <person name="Reenan R."/>
            <person name="Reily A."/>
            <person name="Remington K.A."/>
            <person name="Rieger T.T."/>
            <person name="Ritchie M.G."/>
            <person name="Robin C."/>
            <person name="Rogers Y.H."/>
            <person name="Rohde C."/>
            <person name="Rozas J."/>
            <person name="Rubenfield M.J."/>
            <person name="Ruiz A."/>
            <person name="Russo S."/>
            <person name="Salzberg S.L."/>
            <person name="Sanchez-Gracia A."/>
            <person name="Saranga D.J."/>
            <person name="Sato H."/>
            <person name="Schaeffer S.W."/>
            <person name="Schatz M.C."/>
            <person name="Schlenke T."/>
            <person name="Schwartz R."/>
            <person name="Segarra C."/>
            <person name="Singh R.S."/>
            <person name="Sirot L."/>
            <person name="Sirota M."/>
            <person name="Sisneros N.B."/>
            <person name="Smith C.D."/>
            <person name="Smith T.F."/>
            <person name="Spieth J."/>
            <person name="Stage D.E."/>
            <person name="Stark A."/>
            <person name="Stephan W."/>
            <person name="Strausberg R.L."/>
            <person name="Strempel S."/>
            <person name="Sturgill D."/>
            <person name="Sutton G."/>
            <person name="Sutton G.G."/>
            <person name="Tao W."/>
            <person name="Teichmann S."/>
            <person name="Tobari Y.N."/>
            <person name="Tomimura Y."/>
            <person name="Tsolas J.M."/>
            <person name="Valente V.L."/>
            <person name="Venter E."/>
            <person name="Venter J.C."/>
            <person name="Vicario S."/>
            <person name="Vieira F.G."/>
            <person name="Vilella A.J."/>
            <person name="Villasante A."/>
            <person name="Walenz B."/>
            <person name="Wang J."/>
            <person name="Wasserman M."/>
            <person name="Watts T."/>
            <person name="Wilson D."/>
            <person name="Wilson R.K."/>
            <person name="Wing R.A."/>
            <person name="Wolfner M.F."/>
            <person name="Wong A."/>
            <person name="Wong G.K."/>
            <person name="Wu C.I."/>
            <person name="Wu G."/>
            <person name="Yamamoto D."/>
            <person name="Yang H.P."/>
            <person name="Yang S.P."/>
            <person name="Yorke J.A."/>
            <person name="Yoshida K."/>
            <person name="Zdobnov E."/>
            <person name="Zhang P."/>
            <person name="Zhang Y."/>
            <person name="Zimin A.V."/>
            <person name="Baldwin J."/>
            <person name="Abdouelleil A."/>
            <person name="Abdulkadir J."/>
            <person name="Abebe A."/>
            <person name="Abera B."/>
            <person name="Abreu J."/>
            <person name="Acer S.C."/>
            <person name="Aftuck L."/>
            <person name="Alexander A."/>
            <person name="An P."/>
            <person name="Anderson E."/>
            <person name="Anderson S."/>
            <person name="Arachi H."/>
            <person name="Azer M."/>
            <person name="Bachantsang P."/>
            <person name="Barry A."/>
            <person name="Bayul T."/>
            <person name="Berlin A."/>
            <person name="Bessette D."/>
            <person name="Bloom T."/>
            <person name="Blye J."/>
            <person name="Boguslavskiy L."/>
            <person name="Bonnet C."/>
            <person name="Boukhgalter B."/>
            <person name="Bourzgui I."/>
            <person name="Brown A."/>
            <person name="Cahill P."/>
            <person name="Channer S."/>
            <person name="Cheshatsang Y."/>
            <person name="Chuda L."/>
            <person name="Citroen M."/>
            <person name="Collymore A."/>
            <person name="Cooke P."/>
            <person name="Costello M."/>
            <person name="D'Aco K."/>
            <person name="Daza R."/>
            <person name="De Haan G."/>
            <person name="DeGray S."/>
            <person name="DeMaso C."/>
            <person name="Dhargay N."/>
            <person name="Dooley K."/>
            <person name="Dooley E."/>
            <person name="Doricent M."/>
            <person name="Dorje P."/>
            <person name="Dorjee K."/>
            <person name="Dupes A."/>
            <person name="Elong R."/>
            <person name="Falk J."/>
            <person name="Farina A."/>
            <person name="Faro S."/>
            <person name="Ferguson D."/>
            <person name="Fisher S."/>
            <person name="Foley C.D."/>
            <person name="Franke A."/>
            <person name="Friedrich D."/>
            <person name="Gadbois L."/>
            <person name="Gearin G."/>
            <person name="Gearin C.R."/>
            <person name="Giannoukos G."/>
            <person name="Goode T."/>
            <person name="Graham J."/>
            <person name="Grandbois E."/>
            <person name="Grewal S."/>
            <person name="Gyaltsen K."/>
            <person name="Hafez N."/>
            <person name="Hagos B."/>
            <person name="Hall J."/>
            <person name="Henson C."/>
            <person name="Hollinger A."/>
            <person name="Honan T."/>
            <person name="Huard M.D."/>
            <person name="Hughes L."/>
            <person name="Hurhula B."/>
            <person name="Husby M.E."/>
            <person name="Kamat A."/>
            <person name="Kanga B."/>
            <person name="Kashin S."/>
            <person name="Khazanovich D."/>
            <person name="Kisner P."/>
            <person name="Lance K."/>
            <person name="Lara M."/>
            <person name="Lee W."/>
            <person name="Lennon N."/>
            <person name="Letendre F."/>
            <person name="LeVine R."/>
            <person name="Lipovsky A."/>
            <person name="Liu X."/>
            <person name="Liu J."/>
            <person name="Liu S."/>
            <person name="Lokyitsang T."/>
            <person name="Lokyitsang Y."/>
            <person name="Lubonja R."/>
            <person name="Lui A."/>
            <person name="MacDonald P."/>
            <person name="Magnisalis V."/>
            <person name="Maru K."/>
            <person name="Matthews C."/>
            <person name="McCusker W."/>
            <person name="McDonough S."/>
            <person name="Mehta T."/>
            <person name="Meldrim J."/>
            <person name="Meneus L."/>
            <person name="Mihai O."/>
            <person name="Mihalev A."/>
            <person name="Mihova T."/>
            <person name="Mittelman R."/>
            <person name="Mlenga V."/>
            <person name="Montmayeur A."/>
            <person name="Mulrain L."/>
            <person name="Navidi A."/>
            <person name="Naylor J."/>
            <person name="Negash T."/>
            <person name="Nguyen T."/>
            <person name="Nguyen N."/>
            <person name="Nicol R."/>
            <person name="Norbu C."/>
            <person name="Norbu N."/>
            <person name="Novod N."/>
            <person name="O'Neill B."/>
            <person name="Osman S."/>
            <person name="Markiewicz E."/>
            <person name="Oyono O.L."/>
            <person name="Patti C."/>
            <person name="Phunkhang P."/>
            <person name="Pierre F."/>
            <person name="Priest M."/>
            <person name="Raghuraman S."/>
            <person name="Rege F."/>
            <person name="Reyes R."/>
            <person name="Rise C."/>
            <person name="Rogov P."/>
            <person name="Ross K."/>
            <person name="Ryan E."/>
            <person name="Settipalli S."/>
            <person name="Shea T."/>
            <person name="Sherpa N."/>
            <person name="Shi L."/>
            <person name="Shih D."/>
            <person name="Sparrow T."/>
            <person name="Spaulding J."/>
            <person name="Stalker J."/>
            <person name="Stange-Thomann N."/>
            <person name="Stavropoulos S."/>
            <person name="Stone C."/>
            <person name="Strader C."/>
            <person name="Tesfaye S."/>
            <person name="Thomson T."/>
            <person name="Thoulutsang Y."/>
            <person name="Thoulutsang D."/>
            <person name="Topham K."/>
            <person name="Topping I."/>
            <person name="Tsamla T."/>
            <person name="Vassiliev H."/>
            <person name="Vo A."/>
            <person name="Wangchuk T."/>
            <person name="Wangdi T."/>
            <person name="Weiand M."/>
            <person name="Wilkinson J."/>
            <person name="Wilson A."/>
            <person name="Yadav S."/>
            <person name="Young G."/>
            <person name="Yu Q."/>
            <person name="Zembek L."/>
            <person name="Zhong D."/>
            <person name="Zimmer A."/>
            <person name="Zwirko Z."/>
            <person name="Jaffe D.B."/>
            <person name="Alvarez P."/>
            <person name="Brockman W."/>
            <person name="Butler J."/>
            <person name="Chin C."/>
            <person name="Gnerre S."/>
            <person name="Grabherr M."/>
            <person name="Kleber M."/>
            <person name="Mauceli E."/>
            <person name="MacCallum I."/>
        </authorList>
    </citation>
    <scope>NUCLEOTIDE SEQUENCE [LARGE SCALE GENOMIC DNA]</scope>
    <source>
        <strain evidence="4">Tucson 15081-1352.22</strain>
    </source>
</reference>
<dbReference type="Proteomes" id="UP000009192">
    <property type="component" value="Unassembled WGS sequence"/>
</dbReference>
<dbReference type="InParanoid" id="B4KDU6"/>
<accession>B4KDU6</accession>
<feature type="coiled-coil region" evidence="1">
    <location>
        <begin position="163"/>
        <end position="225"/>
    </location>
</feature>
<keyword evidence="1" id="KW-0175">Coiled coil</keyword>
<protein>
    <recommendedName>
        <fullName evidence="5">DUF4398 domain-containing protein</fullName>
    </recommendedName>
</protein>
<organism evidence="3 4">
    <name type="scientific">Drosophila mojavensis</name>
    <name type="common">Fruit fly</name>
    <dbReference type="NCBI Taxonomy" id="7230"/>
    <lineage>
        <taxon>Eukaryota</taxon>
        <taxon>Metazoa</taxon>
        <taxon>Ecdysozoa</taxon>
        <taxon>Arthropoda</taxon>
        <taxon>Hexapoda</taxon>
        <taxon>Insecta</taxon>
        <taxon>Pterygota</taxon>
        <taxon>Neoptera</taxon>
        <taxon>Endopterygota</taxon>
        <taxon>Diptera</taxon>
        <taxon>Brachycera</taxon>
        <taxon>Muscomorpha</taxon>
        <taxon>Ephydroidea</taxon>
        <taxon>Drosophilidae</taxon>
        <taxon>Drosophila</taxon>
    </lineage>
</organism>
<dbReference type="OMA" id="NIACISQ"/>
<sequence length="270" mass="29414">MLYISVFVVLNIGCISQSSVIRPSEKIYNKRSLEIFPNIARLAEECNNKKDGGGEDTKDCKISIGKSDAKSKASSIAQKAAQEAKAANDAQMTAADAAATQVKLELAEKAFQSARAAEAALAGKQQIFEQLQLENREAESVVQEVGSSLHNTQANAIAASDAIVEARSQLETLKKLVRAFTKNLESMENISTGAQQELAEKTQLLEAAKNRQQTLVSQLLKAKNDYEDTKKAAYKATCAAVDAKQKAQRSRRQNNCNRTVNDFKQSNNVD</sequence>
<dbReference type="SMR" id="B4KDU6"/>
<evidence type="ECO:0008006" key="5">
    <source>
        <dbReference type="Google" id="ProtNLM"/>
    </source>
</evidence>
<evidence type="ECO:0000256" key="1">
    <source>
        <dbReference type="SAM" id="Coils"/>
    </source>
</evidence>
<gene>
    <name evidence="3" type="primary">Dmoj\GI24533</name>
    <name evidence="3" type="ORF">Dmoj_GI24533</name>
</gene>
<proteinExistence type="predicted"/>
<dbReference type="HOGENOM" id="CLU_049377_2_0_1"/>
<dbReference type="AlphaFoldDB" id="B4KDU6"/>
<evidence type="ECO:0000256" key="2">
    <source>
        <dbReference type="SAM" id="SignalP"/>
    </source>
</evidence>
<keyword evidence="4" id="KW-1185">Reference proteome</keyword>
<dbReference type="Pfam" id="PF05335">
    <property type="entry name" value="DUF745"/>
    <property type="match status" value="1"/>
</dbReference>
<dbReference type="EMBL" id="CH933806">
    <property type="protein sequence ID" value="EDW14943.1"/>
    <property type="molecule type" value="Genomic_DNA"/>
</dbReference>
<feature type="signal peptide" evidence="2">
    <location>
        <begin position="1"/>
        <end position="16"/>
    </location>
</feature>
<feature type="chain" id="PRO_5002811011" description="DUF4398 domain-containing protein" evidence="2">
    <location>
        <begin position="17"/>
        <end position="270"/>
    </location>
</feature>
<dbReference type="PANTHER" id="PTHR37161:SF2">
    <property type="entry name" value="AT11648P-RELATED"/>
    <property type="match status" value="1"/>
</dbReference>